<sequence length="77" mass="8492">MKSLCLLLVLVGVALVGGNVVRRQLGDFHLDCPISCPDTPKPICNMDPQAYYNFCHLMNRLCTTGSTVTPHRRSTCV</sequence>
<evidence type="ECO:0000256" key="1">
    <source>
        <dbReference type="SAM" id="SignalP"/>
    </source>
</evidence>
<feature type="domain" description="Kazal-like" evidence="2">
    <location>
        <begin position="26"/>
        <end position="77"/>
    </location>
</feature>
<reference evidence="3 4" key="1">
    <citation type="submission" date="2024-02" db="EMBL/GenBank/DDBJ databases">
        <title>Chromosome-scale genome assembly of the rough periwinkle Littorina saxatilis.</title>
        <authorList>
            <person name="De Jode A."/>
            <person name="Faria R."/>
            <person name="Formenti G."/>
            <person name="Sims Y."/>
            <person name="Smith T.P."/>
            <person name="Tracey A."/>
            <person name="Wood J.M.D."/>
            <person name="Zagrodzka Z.B."/>
            <person name="Johannesson K."/>
            <person name="Butlin R.K."/>
            <person name="Leder E.H."/>
        </authorList>
    </citation>
    <scope>NUCLEOTIDE SEQUENCE [LARGE SCALE GENOMIC DNA]</scope>
    <source>
        <strain evidence="3">Snail1</strain>
        <tissue evidence="3">Muscle</tissue>
    </source>
</reference>
<dbReference type="AlphaFoldDB" id="A0AAN9AJN6"/>
<feature type="signal peptide" evidence="1">
    <location>
        <begin position="1"/>
        <end position="18"/>
    </location>
</feature>
<organism evidence="3 4">
    <name type="scientific">Littorina saxatilis</name>
    <dbReference type="NCBI Taxonomy" id="31220"/>
    <lineage>
        <taxon>Eukaryota</taxon>
        <taxon>Metazoa</taxon>
        <taxon>Spiralia</taxon>
        <taxon>Lophotrochozoa</taxon>
        <taxon>Mollusca</taxon>
        <taxon>Gastropoda</taxon>
        <taxon>Caenogastropoda</taxon>
        <taxon>Littorinimorpha</taxon>
        <taxon>Littorinoidea</taxon>
        <taxon>Littorinidae</taxon>
        <taxon>Littorina</taxon>
    </lineage>
</organism>
<proteinExistence type="predicted"/>
<gene>
    <name evidence="3" type="ORF">V1264_022109</name>
</gene>
<comment type="caution">
    <text evidence="3">The sequence shown here is derived from an EMBL/GenBank/DDBJ whole genome shotgun (WGS) entry which is preliminary data.</text>
</comment>
<feature type="chain" id="PRO_5042921266" description="Kazal-like domain-containing protein" evidence="1">
    <location>
        <begin position="19"/>
        <end position="77"/>
    </location>
</feature>
<name>A0AAN9AJN6_9CAEN</name>
<keyword evidence="1" id="KW-0732">Signal</keyword>
<evidence type="ECO:0000313" key="4">
    <source>
        <dbReference type="Proteomes" id="UP001374579"/>
    </source>
</evidence>
<accession>A0AAN9AJN6</accession>
<dbReference type="Proteomes" id="UP001374579">
    <property type="component" value="Unassembled WGS sequence"/>
</dbReference>
<dbReference type="Gene3D" id="3.30.60.30">
    <property type="match status" value="1"/>
</dbReference>
<dbReference type="InterPro" id="IPR036058">
    <property type="entry name" value="Kazal_dom_sf"/>
</dbReference>
<protein>
    <recommendedName>
        <fullName evidence="2">Kazal-like domain-containing protein</fullName>
    </recommendedName>
</protein>
<dbReference type="InterPro" id="IPR002350">
    <property type="entry name" value="Kazal_dom"/>
</dbReference>
<dbReference type="SUPFAM" id="SSF100895">
    <property type="entry name" value="Kazal-type serine protease inhibitors"/>
    <property type="match status" value="1"/>
</dbReference>
<evidence type="ECO:0000259" key="2">
    <source>
        <dbReference type="PROSITE" id="PS51465"/>
    </source>
</evidence>
<evidence type="ECO:0000313" key="3">
    <source>
        <dbReference type="EMBL" id="KAK7088163.1"/>
    </source>
</evidence>
<keyword evidence="4" id="KW-1185">Reference proteome</keyword>
<dbReference type="EMBL" id="JBAMIC010004070">
    <property type="protein sequence ID" value="KAK7088163.1"/>
    <property type="molecule type" value="Genomic_DNA"/>
</dbReference>
<dbReference type="PROSITE" id="PS51465">
    <property type="entry name" value="KAZAL_2"/>
    <property type="match status" value="1"/>
</dbReference>